<evidence type="ECO:0000313" key="1">
    <source>
        <dbReference type="EMBL" id="KFB68947.1"/>
    </source>
</evidence>
<accession>A0A084Y2K3</accession>
<proteinExistence type="predicted"/>
<reference evidence="1 2" key="1">
    <citation type="submission" date="2014-07" db="EMBL/GenBank/DDBJ databases">
        <title>Expanding our view of genomic diversity in Candidatus Accumulibacter clades.</title>
        <authorList>
            <person name="Skennerton C.T."/>
            <person name="Barr J.J."/>
            <person name="Slater F.R."/>
            <person name="Bond P.L."/>
            <person name="Tyson G.W."/>
        </authorList>
    </citation>
    <scope>NUCLEOTIDE SEQUENCE [LARGE SCALE GENOMIC DNA]</scope>
    <source>
        <strain evidence="2">SK-01</strain>
    </source>
</reference>
<sequence length="56" mass="6409">MIWANRGLPVFMATVSGRKPGSLPESPFDVDIDTTLHRVRYRIRAGFPVHGLRFNR</sequence>
<dbReference type="AlphaFoldDB" id="A0A084Y2K3"/>
<comment type="caution">
    <text evidence="1">The sequence shown here is derived from an EMBL/GenBank/DDBJ whole genome shotgun (WGS) entry which is preliminary data.</text>
</comment>
<name>A0A084Y2K3_9PROT</name>
<organism evidence="1 2">
    <name type="scientific">Candidatus Accumulibacter vicinus</name>
    <dbReference type="NCBI Taxonomy" id="2954382"/>
    <lineage>
        <taxon>Bacteria</taxon>
        <taxon>Pseudomonadati</taxon>
        <taxon>Pseudomonadota</taxon>
        <taxon>Betaproteobacteria</taxon>
        <taxon>Candidatus Accumulibacter</taxon>
    </lineage>
</organism>
<protein>
    <submittedName>
        <fullName evidence="1">Uncharacterized protein</fullName>
    </submittedName>
</protein>
<dbReference type="STRING" id="1457154.CAPSK01_001136"/>
<evidence type="ECO:0000313" key="2">
    <source>
        <dbReference type="Proteomes" id="UP000019812"/>
    </source>
</evidence>
<dbReference type="Proteomes" id="UP000019812">
    <property type="component" value="Unassembled WGS sequence"/>
</dbReference>
<dbReference type="EMBL" id="JDSS02000018">
    <property type="protein sequence ID" value="KFB68947.1"/>
    <property type="molecule type" value="Genomic_DNA"/>
</dbReference>
<gene>
    <name evidence="1" type="ORF">CAPSK01_001136</name>
</gene>